<dbReference type="EMBL" id="CM008048">
    <property type="protein sequence ID" value="PVH62236.1"/>
    <property type="molecule type" value="Genomic_DNA"/>
</dbReference>
<keyword evidence="1" id="KW-0732">Signal</keyword>
<gene>
    <name evidence="2" type="ORF">PAHAL_3G243700</name>
</gene>
<dbReference type="AlphaFoldDB" id="A0A2T8KJ85"/>
<organism evidence="2">
    <name type="scientific">Panicum hallii</name>
    <dbReference type="NCBI Taxonomy" id="206008"/>
    <lineage>
        <taxon>Eukaryota</taxon>
        <taxon>Viridiplantae</taxon>
        <taxon>Streptophyta</taxon>
        <taxon>Embryophyta</taxon>
        <taxon>Tracheophyta</taxon>
        <taxon>Spermatophyta</taxon>
        <taxon>Magnoliopsida</taxon>
        <taxon>Liliopsida</taxon>
        <taxon>Poales</taxon>
        <taxon>Poaceae</taxon>
        <taxon>PACMAD clade</taxon>
        <taxon>Panicoideae</taxon>
        <taxon>Panicodae</taxon>
        <taxon>Paniceae</taxon>
        <taxon>Panicinae</taxon>
        <taxon>Panicum</taxon>
        <taxon>Panicum sect. Panicum</taxon>
    </lineage>
</organism>
<evidence type="ECO:0000256" key="1">
    <source>
        <dbReference type="SAM" id="SignalP"/>
    </source>
</evidence>
<feature type="signal peptide" evidence="1">
    <location>
        <begin position="1"/>
        <end position="17"/>
    </location>
</feature>
<proteinExistence type="predicted"/>
<evidence type="ECO:0000313" key="2">
    <source>
        <dbReference type="EMBL" id="PVH62236.1"/>
    </source>
</evidence>
<accession>A0A2T8KJ85</accession>
<sequence length="66" mass="6835">MLALGAGSLWALAASGAWRMGGVYVERAGGVRRPTSPWMAAHGGRRRVAEVSQRGQAGLLGLVMAT</sequence>
<feature type="chain" id="PRO_5015767421" evidence="1">
    <location>
        <begin position="18"/>
        <end position="66"/>
    </location>
</feature>
<dbReference type="Proteomes" id="UP000243499">
    <property type="component" value="Chromosome 3"/>
</dbReference>
<name>A0A2T8KJ85_9POAL</name>
<protein>
    <submittedName>
        <fullName evidence="2">Uncharacterized protein</fullName>
    </submittedName>
</protein>
<dbReference type="Gramene" id="PVH62236">
    <property type="protein sequence ID" value="PVH62236"/>
    <property type="gene ID" value="PAHAL_3G243700"/>
</dbReference>
<reference evidence="2" key="1">
    <citation type="submission" date="2018-04" db="EMBL/GenBank/DDBJ databases">
        <title>WGS assembly of Panicum hallii.</title>
        <authorList>
            <person name="Lovell J."/>
            <person name="Jenkins J."/>
            <person name="Lowry D."/>
            <person name="Mamidi S."/>
            <person name="Sreedasyam A."/>
            <person name="Weng X."/>
            <person name="Barry K."/>
            <person name="Bonette J."/>
            <person name="Campitelli B."/>
            <person name="Daum C."/>
            <person name="Gordon S."/>
            <person name="Gould B."/>
            <person name="Lipzen A."/>
            <person name="Macqueen A."/>
            <person name="Palacio-Mejia J."/>
            <person name="Plott C."/>
            <person name="Shakirov E."/>
            <person name="Shu S."/>
            <person name="Yoshinaga Y."/>
            <person name="Zane M."/>
            <person name="Rokhsar D."/>
            <person name="Grimwood J."/>
            <person name="Schmutz J."/>
            <person name="Juenger T."/>
        </authorList>
    </citation>
    <scope>NUCLEOTIDE SEQUENCE [LARGE SCALE GENOMIC DNA]</scope>
    <source>
        <strain evidence="2">FIL2</strain>
    </source>
</reference>